<dbReference type="AlphaFoldDB" id="A0A0G1YLD4"/>
<gene>
    <name evidence="1" type="ORF">UY39_C0019G0016</name>
</gene>
<organism evidence="1 2">
    <name type="scientific">Candidatus Kaiserbacteria bacterium GW2011_GWC2_49_12</name>
    <dbReference type="NCBI Taxonomy" id="1618675"/>
    <lineage>
        <taxon>Bacteria</taxon>
        <taxon>Candidatus Kaiseribacteriota</taxon>
    </lineage>
</organism>
<evidence type="ECO:0000313" key="2">
    <source>
        <dbReference type="Proteomes" id="UP000034589"/>
    </source>
</evidence>
<accession>A0A0G1YLD4</accession>
<name>A0A0G1YLD4_9BACT</name>
<comment type="caution">
    <text evidence="1">The sequence shown here is derived from an EMBL/GenBank/DDBJ whole genome shotgun (WGS) entry which is preliminary data.</text>
</comment>
<feature type="non-terminal residue" evidence="1">
    <location>
        <position position="56"/>
    </location>
</feature>
<protein>
    <recommendedName>
        <fullName evidence="3">Arginase</fullName>
    </recommendedName>
</protein>
<evidence type="ECO:0008006" key="3">
    <source>
        <dbReference type="Google" id="ProtNLM"/>
    </source>
</evidence>
<dbReference type="EMBL" id="LCPV01000019">
    <property type="protein sequence ID" value="KKW07154.1"/>
    <property type="molecule type" value="Genomic_DNA"/>
</dbReference>
<dbReference type="Proteomes" id="UP000034589">
    <property type="component" value="Unassembled WGS sequence"/>
</dbReference>
<proteinExistence type="predicted"/>
<reference evidence="1 2" key="1">
    <citation type="journal article" date="2015" name="Nature">
        <title>rRNA introns, odd ribosomes, and small enigmatic genomes across a large radiation of phyla.</title>
        <authorList>
            <person name="Brown C.T."/>
            <person name="Hug L.A."/>
            <person name="Thomas B.C."/>
            <person name="Sharon I."/>
            <person name="Castelle C.J."/>
            <person name="Singh A."/>
            <person name="Wilkins M.J."/>
            <person name="Williams K.H."/>
            <person name="Banfield J.F."/>
        </authorList>
    </citation>
    <scope>NUCLEOTIDE SEQUENCE [LARGE SCALE GENOMIC DNA]</scope>
</reference>
<evidence type="ECO:0000313" key="1">
    <source>
        <dbReference type="EMBL" id="KKW07154.1"/>
    </source>
</evidence>
<sequence length="56" mass="5955">MAQDNLSYYESESEGKSVAIVGVPMGLGSDERGLQDAPRYLLDHGLEDVIASIGAE</sequence>